<proteinExistence type="predicted"/>
<comment type="subcellular location">
    <subcellularLocation>
        <location evidence="1">Cell membrane</location>
        <topology evidence="1">Multi-pass membrane protein</topology>
    </subcellularLocation>
</comment>
<feature type="transmembrane region" description="Helical" evidence="6">
    <location>
        <begin position="182"/>
        <end position="202"/>
    </location>
</feature>
<comment type="caution">
    <text evidence="7">The sequence shown here is derived from an EMBL/GenBank/DDBJ whole genome shotgun (WGS) entry which is preliminary data.</text>
</comment>
<reference evidence="7" key="1">
    <citation type="journal article" date="2021" name="PeerJ">
        <title>Extensive microbial diversity within the chicken gut microbiome revealed by metagenomics and culture.</title>
        <authorList>
            <person name="Gilroy R."/>
            <person name="Ravi A."/>
            <person name="Getino M."/>
            <person name="Pursley I."/>
            <person name="Horton D.L."/>
            <person name="Alikhan N.F."/>
            <person name="Baker D."/>
            <person name="Gharbi K."/>
            <person name="Hall N."/>
            <person name="Watson M."/>
            <person name="Adriaenssens E.M."/>
            <person name="Foster-Nyarko E."/>
            <person name="Jarju S."/>
            <person name="Secka A."/>
            <person name="Antonio M."/>
            <person name="Oren A."/>
            <person name="Chaudhuri R.R."/>
            <person name="La Ragione R."/>
            <person name="Hildebrand F."/>
            <person name="Pallen M.J."/>
        </authorList>
    </citation>
    <scope>NUCLEOTIDE SEQUENCE</scope>
    <source>
        <strain evidence="7">CHK183-1962</strain>
    </source>
</reference>
<evidence type="ECO:0000256" key="2">
    <source>
        <dbReference type="ARBA" id="ARBA00022475"/>
    </source>
</evidence>
<dbReference type="Pfam" id="PF12679">
    <property type="entry name" value="ABC2_membrane_2"/>
    <property type="match status" value="1"/>
</dbReference>
<evidence type="ECO:0000313" key="8">
    <source>
        <dbReference type="Proteomes" id="UP000886890"/>
    </source>
</evidence>
<dbReference type="GO" id="GO:0005886">
    <property type="term" value="C:plasma membrane"/>
    <property type="evidence" value="ECO:0007669"/>
    <property type="project" value="UniProtKB-SubCell"/>
</dbReference>
<feature type="transmembrane region" description="Helical" evidence="6">
    <location>
        <begin position="95"/>
        <end position="115"/>
    </location>
</feature>
<evidence type="ECO:0000256" key="1">
    <source>
        <dbReference type="ARBA" id="ARBA00004651"/>
    </source>
</evidence>
<feature type="transmembrane region" description="Helical" evidence="6">
    <location>
        <begin position="253"/>
        <end position="278"/>
    </location>
</feature>
<dbReference type="GO" id="GO:0140359">
    <property type="term" value="F:ABC-type transporter activity"/>
    <property type="evidence" value="ECO:0007669"/>
    <property type="project" value="InterPro"/>
</dbReference>
<gene>
    <name evidence="7" type="ORF">H9734_02690</name>
</gene>
<dbReference type="Proteomes" id="UP000886890">
    <property type="component" value="Unassembled WGS sequence"/>
</dbReference>
<feature type="transmembrane region" description="Helical" evidence="6">
    <location>
        <begin position="209"/>
        <end position="228"/>
    </location>
</feature>
<evidence type="ECO:0000256" key="6">
    <source>
        <dbReference type="SAM" id="Phobius"/>
    </source>
</evidence>
<feature type="transmembrane region" description="Helical" evidence="6">
    <location>
        <begin position="45"/>
        <end position="69"/>
    </location>
</feature>
<evidence type="ECO:0000313" key="7">
    <source>
        <dbReference type="EMBL" id="HIX76493.1"/>
    </source>
</evidence>
<name>A0A9D1XBI5_9FIRM</name>
<dbReference type="PANTHER" id="PTHR30294">
    <property type="entry name" value="MEMBRANE COMPONENT OF ABC TRANSPORTER YHHJ-RELATED"/>
    <property type="match status" value="1"/>
</dbReference>
<keyword evidence="4 6" id="KW-1133">Transmembrane helix</keyword>
<keyword evidence="2" id="KW-1003">Cell membrane</keyword>
<evidence type="ECO:0000256" key="3">
    <source>
        <dbReference type="ARBA" id="ARBA00022692"/>
    </source>
</evidence>
<feature type="transmembrane region" description="Helical" evidence="6">
    <location>
        <begin position="121"/>
        <end position="144"/>
    </location>
</feature>
<keyword evidence="3 6" id="KW-0812">Transmembrane</keyword>
<evidence type="ECO:0000256" key="4">
    <source>
        <dbReference type="ARBA" id="ARBA00022989"/>
    </source>
</evidence>
<feature type="transmembrane region" description="Helical" evidence="6">
    <location>
        <begin position="12"/>
        <end position="33"/>
    </location>
</feature>
<keyword evidence="5 6" id="KW-0472">Membrane</keyword>
<protein>
    <submittedName>
        <fullName evidence="7">ABC transporter permease</fullName>
    </submittedName>
</protein>
<dbReference type="EMBL" id="DXEK01000044">
    <property type="protein sequence ID" value="HIX76493.1"/>
    <property type="molecule type" value="Genomic_DNA"/>
</dbReference>
<accession>A0A9D1XBI5</accession>
<organism evidence="7 8">
    <name type="scientific">Candidatus Fusicatenibacter merdavium</name>
    <dbReference type="NCBI Taxonomy" id="2838600"/>
    <lineage>
        <taxon>Bacteria</taxon>
        <taxon>Bacillati</taxon>
        <taxon>Bacillota</taxon>
        <taxon>Clostridia</taxon>
        <taxon>Lachnospirales</taxon>
        <taxon>Lachnospiraceae</taxon>
        <taxon>Fusicatenibacter</taxon>
    </lineage>
</organism>
<sequence length="287" mass="31562">MKAIYKKELRSYLTSMIGYVFIAFILVLLGIYFTAINIQSAYPEIGYALSNTSFVFLIAVPVLTMRVLAEEQKNKTDQMLLTAPVSIGDIVLGKYLALLTIFCIPTAVICLYPLLLAQHGTISFAMSYTSILGFFLLGAAYISIGVFISSITESQVIAAVVSFIVLFVTYVESGIADFFPESAGGSLFAFVILAALFCLWIGSMIKNPLVTGALAVVLEAALVIVYFVRPSLLEGKIQDLLSVFDLSGHLNNFIYGIFDLTGIVYYLSVVVLCMFFTVQSLQKRRWN</sequence>
<dbReference type="PANTHER" id="PTHR30294:SF29">
    <property type="entry name" value="MULTIDRUG ABC TRANSPORTER PERMEASE YBHS-RELATED"/>
    <property type="match status" value="1"/>
</dbReference>
<reference evidence="7" key="2">
    <citation type="submission" date="2021-04" db="EMBL/GenBank/DDBJ databases">
        <authorList>
            <person name="Gilroy R."/>
        </authorList>
    </citation>
    <scope>NUCLEOTIDE SEQUENCE</scope>
    <source>
        <strain evidence="7">CHK183-1962</strain>
    </source>
</reference>
<dbReference type="InterPro" id="IPR051449">
    <property type="entry name" value="ABC-2_transporter_component"/>
</dbReference>
<feature type="transmembrane region" description="Helical" evidence="6">
    <location>
        <begin position="156"/>
        <end position="176"/>
    </location>
</feature>
<dbReference type="AlphaFoldDB" id="A0A9D1XBI5"/>
<evidence type="ECO:0000256" key="5">
    <source>
        <dbReference type="ARBA" id="ARBA00023136"/>
    </source>
</evidence>